<dbReference type="RefSeq" id="WP_328279821.1">
    <property type="nucleotide sequence ID" value="NZ_JARTLD010000044.1"/>
</dbReference>
<dbReference type="Proteomes" id="UP001343257">
    <property type="component" value="Unassembled WGS sequence"/>
</dbReference>
<organism evidence="6 7">
    <name type="scientific">Paenibacillus chibensis</name>
    <dbReference type="NCBI Taxonomy" id="59846"/>
    <lineage>
        <taxon>Bacteria</taxon>
        <taxon>Bacillati</taxon>
        <taxon>Bacillota</taxon>
        <taxon>Bacilli</taxon>
        <taxon>Bacillales</taxon>
        <taxon>Paenibacillaceae</taxon>
        <taxon>Paenibacillus</taxon>
    </lineage>
</organism>
<accession>A0ABU6PW29</accession>
<evidence type="ECO:0000256" key="3">
    <source>
        <dbReference type="ARBA" id="ARBA00023125"/>
    </source>
</evidence>
<keyword evidence="7" id="KW-1185">Reference proteome</keyword>
<dbReference type="SMART" id="SM00354">
    <property type="entry name" value="HTH_LACI"/>
    <property type="match status" value="1"/>
</dbReference>
<keyword evidence="4" id="KW-0804">Transcription</keyword>
<keyword evidence="2" id="KW-0805">Transcription regulation</keyword>
<dbReference type="PROSITE" id="PS00356">
    <property type="entry name" value="HTH_LACI_1"/>
    <property type="match status" value="1"/>
</dbReference>
<evidence type="ECO:0000259" key="5">
    <source>
        <dbReference type="PROSITE" id="PS50932"/>
    </source>
</evidence>
<proteinExistence type="predicted"/>
<dbReference type="EMBL" id="JARTLD010000044">
    <property type="protein sequence ID" value="MED5019097.1"/>
    <property type="molecule type" value="Genomic_DNA"/>
</dbReference>
<evidence type="ECO:0000256" key="2">
    <source>
        <dbReference type="ARBA" id="ARBA00023015"/>
    </source>
</evidence>
<feature type="domain" description="HTH lacI-type" evidence="5">
    <location>
        <begin position="2"/>
        <end position="56"/>
    </location>
</feature>
<dbReference type="Gene3D" id="3.40.50.2300">
    <property type="match status" value="2"/>
</dbReference>
<dbReference type="InterPro" id="IPR028082">
    <property type="entry name" value="Peripla_BP_I"/>
</dbReference>
<evidence type="ECO:0000256" key="4">
    <source>
        <dbReference type="ARBA" id="ARBA00023163"/>
    </source>
</evidence>
<dbReference type="SUPFAM" id="SSF53822">
    <property type="entry name" value="Periplasmic binding protein-like I"/>
    <property type="match status" value="1"/>
</dbReference>
<dbReference type="InterPro" id="IPR000843">
    <property type="entry name" value="HTH_LacI"/>
</dbReference>
<sequence>MASIHDVAKEAGVSVATVSKVINHYPDVSEKTRRKVKNAIELLRYRPNVIARGLVTGRSWTVGVLINIPFTNPYVSMLLEGIKTALENSGYDLMRLSARLNDPDYSFIDHCQSRNLDGVVVFGVEKDHRSIQELIESGIPTMFVDTDATGQRAGNITTDNRNGVHKAVRHLIELGHQRIAYLAGIPGQPVNESRLAGYLDGLKASSIPYREEYVVNGDYSYDSGIQGTKKLLELAQRPTAIVCTSDMTAFGAIHAIEAQGLTVPGDISVVGFDNIFEAELFKPALTTINQHIHSIGVKSIEELISMIKSADYPPPVVTEPSSLIVRESTARCPEPVSGDVH</sequence>
<dbReference type="Gene3D" id="1.10.260.40">
    <property type="entry name" value="lambda repressor-like DNA-binding domains"/>
    <property type="match status" value="1"/>
</dbReference>
<dbReference type="Pfam" id="PF00356">
    <property type="entry name" value="LacI"/>
    <property type="match status" value="1"/>
</dbReference>
<gene>
    <name evidence="6" type="ORF">P9847_17445</name>
</gene>
<evidence type="ECO:0000313" key="6">
    <source>
        <dbReference type="EMBL" id="MED5019097.1"/>
    </source>
</evidence>
<dbReference type="CDD" id="cd01392">
    <property type="entry name" value="HTH_LacI"/>
    <property type="match status" value="1"/>
</dbReference>
<dbReference type="CDD" id="cd06267">
    <property type="entry name" value="PBP1_LacI_sugar_binding-like"/>
    <property type="match status" value="1"/>
</dbReference>
<dbReference type="GO" id="GO:0003677">
    <property type="term" value="F:DNA binding"/>
    <property type="evidence" value="ECO:0007669"/>
    <property type="project" value="UniProtKB-KW"/>
</dbReference>
<comment type="caution">
    <text evidence="6">The sequence shown here is derived from an EMBL/GenBank/DDBJ whole genome shotgun (WGS) entry which is preliminary data.</text>
</comment>
<protein>
    <submittedName>
        <fullName evidence="6">LacI family DNA-binding transcriptional regulator</fullName>
    </submittedName>
</protein>
<dbReference type="PROSITE" id="PS50932">
    <property type="entry name" value="HTH_LACI_2"/>
    <property type="match status" value="1"/>
</dbReference>
<dbReference type="InterPro" id="IPR010982">
    <property type="entry name" value="Lambda_DNA-bd_dom_sf"/>
</dbReference>
<keyword evidence="3 6" id="KW-0238">DNA-binding</keyword>
<keyword evidence="1" id="KW-0678">Repressor</keyword>
<dbReference type="PRINTS" id="PR00036">
    <property type="entry name" value="HTHLACI"/>
</dbReference>
<evidence type="ECO:0000313" key="7">
    <source>
        <dbReference type="Proteomes" id="UP001343257"/>
    </source>
</evidence>
<dbReference type="SUPFAM" id="SSF47413">
    <property type="entry name" value="lambda repressor-like DNA-binding domains"/>
    <property type="match status" value="1"/>
</dbReference>
<evidence type="ECO:0000256" key="1">
    <source>
        <dbReference type="ARBA" id="ARBA00022491"/>
    </source>
</evidence>
<reference evidence="6 7" key="1">
    <citation type="submission" date="2023-03" db="EMBL/GenBank/DDBJ databases">
        <title>Bacillus Genome Sequencing.</title>
        <authorList>
            <person name="Dunlap C."/>
        </authorList>
    </citation>
    <scope>NUCLEOTIDE SEQUENCE [LARGE SCALE GENOMIC DNA]</scope>
    <source>
        <strain evidence="6 7">NRS-52</strain>
    </source>
</reference>
<dbReference type="InterPro" id="IPR046335">
    <property type="entry name" value="LacI/GalR-like_sensor"/>
</dbReference>
<dbReference type="PANTHER" id="PTHR30146:SF148">
    <property type="entry name" value="HTH-TYPE TRANSCRIPTIONAL REPRESSOR PURR-RELATED"/>
    <property type="match status" value="1"/>
</dbReference>
<dbReference type="PANTHER" id="PTHR30146">
    <property type="entry name" value="LACI-RELATED TRANSCRIPTIONAL REPRESSOR"/>
    <property type="match status" value="1"/>
</dbReference>
<dbReference type="Pfam" id="PF13377">
    <property type="entry name" value="Peripla_BP_3"/>
    <property type="match status" value="1"/>
</dbReference>
<name>A0ABU6PW29_9BACL</name>